<dbReference type="GO" id="GO:0031123">
    <property type="term" value="P:RNA 3'-end processing"/>
    <property type="evidence" value="ECO:0007669"/>
    <property type="project" value="InterPro"/>
</dbReference>
<dbReference type="GO" id="GO:0003723">
    <property type="term" value="F:RNA binding"/>
    <property type="evidence" value="ECO:0007669"/>
    <property type="project" value="UniProtKB-UniRule"/>
</dbReference>
<dbReference type="FunCoup" id="S7W766">
    <property type="interactions" value="215"/>
</dbReference>
<dbReference type="AlphaFoldDB" id="S7W766"/>
<dbReference type="InterPro" id="IPR007010">
    <property type="entry name" value="PolA_pol_RNA-bd_dom"/>
</dbReference>
<feature type="domain" description="Poly(A) polymerase RNA-binding" evidence="14">
    <location>
        <begin position="348"/>
        <end position="411"/>
    </location>
</feature>
<dbReference type="PANTHER" id="PTHR10682:SF10">
    <property type="entry name" value="POLYNUCLEOTIDE ADENYLYLTRANSFERASE"/>
    <property type="match status" value="1"/>
</dbReference>
<evidence type="ECO:0000256" key="10">
    <source>
        <dbReference type="ARBA" id="ARBA00023242"/>
    </source>
</evidence>
<dbReference type="PANTHER" id="PTHR10682">
    <property type="entry name" value="POLY A POLYMERASE"/>
    <property type="match status" value="1"/>
</dbReference>
<feature type="binding site" evidence="13">
    <location>
        <position position="97"/>
    </location>
    <ligand>
        <name>Mg(2+)</name>
        <dbReference type="ChEBI" id="CHEBI:18420"/>
        <label>1</label>
        <note>catalytic</note>
    </ligand>
</feature>
<dbReference type="InParanoid" id="S7W766"/>
<comment type="function">
    <text evidence="11">Polymerase that creates the 3'-poly(A) tail of mRNA's.</text>
</comment>
<dbReference type="GO" id="GO:0005634">
    <property type="term" value="C:nucleus"/>
    <property type="evidence" value="ECO:0007669"/>
    <property type="project" value="UniProtKB-SubCell"/>
</dbReference>
<dbReference type="InterPro" id="IPR043519">
    <property type="entry name" value="NT_sf"/>
</dbReference>
<feature type="binding site" evidence="12">
    <location>
        <begin position="95"/>
        <end position="97"/>
    </location>
    <ligand>
        <name>ATP</name>
        <dbReference type="ChEBI" id="CHEBI:30616"/>
    </ligand>
</feature>
<evidence type="ECO:0000256" key="2">
    <source>
        <dbReference type="ARBA" id="ARBA00004123"/>
    </source>
</evidence>
<dbReference type="CDD" id="cd05402">
    <property type="entry name" value="NT_PAP_TUTase"/>
    <property type="match status" value="1"/>
</dbReference>
<dbReference type="HOGENOM" id="CLU_011511_4_1_1"/>
<dbReference type="InterPro" id="IPR048840">
    <property type="entry name" value="PolA_pol_NTPase"/>
</dbReference>
<keyword evidence="10 11" id="KW-0539">Nucleus</keyword>
<dbReference type="Proteomes" id="UP000014978">
    <property type="component" value="Unassembled WGS sequence"/>
</dbReference>
<comment type="cofactor">
    <cofactor evidence="1">
        <name>Mn(2+)</name>
        <dbReference type="ChEBI" id="CHEBI:29035"/>
    </cofactor>
</comment>
<dbReference type="Gene3D" id="3.30.70.590">
    <property type="entry name" value="Poly(A) polymerase predicted RNA binding domain"/>
    <property type="match status" value="1"/>
</dbReference>
<dbReference type="FunFam" id="1.10.1410.10:FF:000001">
    <property type="entry name" value="Putative poly(A) polymerase gamma"/>
    <property type="match status" value="1"/>
</dbReference>
<dbReference type="InterPro" id="IPR007012">
    <property type="entry name" value="PolA_pol_cen_dom"/>
</dbReference>
<evidence type="ECO:0000313" key="17">
    <source>
        <dbReference type="EMBL" id="EPR78646.1"/>
    </source>
</evidence>
<dbReference type="PIRSF" id="PIRSF018425">
    <property type="entry name" value="PolyA_polymerase"/>
    <property type="match status" value="1"/>
</dbReference>
<dbReference type="Pfam" id="PF04928">
    <property type="entry name" value="PAP_central"/>
    <property type="match status" value="1"/>
</dbReference>
<feature type="binding site" evidence="13">
    <location>
        <position position="97"/>
    </location>
    <ligand>
        <name>Mg(2+)</name>
        <dbReference type="ChEBI" id="CHEBI:18420"/>
        <label>2</label>
        <note>catalytic</note>
    </ligand>
</feature>
<keyword evidence="7 11" id="KW-0547">Nucleotide-binding</keyword>
<evidence type="ECO:0000259" key="15">
    <source>
        <dbReference type="Pfam" id="PF04928"/>
    </source>
</evidence>
<dbReference type="OrthoDB" id="412748at2759"/>
<dbReference type="Gene3D" id="1.10.1410.10">
    <property type="match status" value="1"/>
</dbReference>
<comment type="subcellular location">
    <subcellularLocation>
        <location evidence="2 11">Nucleus</location>
    </subcellularLocation>
</comment>
<evidence type="ECO:0000256" key="13">
    <source>
        <dbReference type="PIRSR" id="PIRSR018425-2"/>
    </source>
</evidence>
<feature type="binding site" evidence="12">
    <location>
        <begin position="228"/>
        <end position="229"/>
    </location>
    <ligand>
        <name>ATP</name>
        <dbReference type="ChEBI" id="CHEBI:30616"/>
    </ligand>
</feature>
<evidence type="ECO:0000256" key="3">
    <source>
        <dbReference type="ARBA" id="ARBA00010912"/>
    </source>
</evidence>
<keyword evidence="9 13" id="KW-0460">Magnesium</keyword>
<evidence type="ECO:0000256" key="5">
    <source>
        <dbReference type="ARBA" id="ARBA00022679"/>
    </source>
</evidence>
<proteinExistence type="inferred from homology"/>
<feature type="binding site" evidence="12">
    <location>
        <begin position="82"/>
        <end position="84"/>
    </location>
    <ligand>
        <name>ATP</name>
        <dbReference type="ChEBI" id="CHEBI:30616"/>
    </ligand>
</feature>
<accession>S7W766</accession>
<keyword evidence="18" id="KW-1185">Reference proteome</keyword>
<dbReference type="EC" id="2.7.7.19" evidence="11"/>
<keyword evidence="6 13" id="KW-0479">Metal-binding</keyword>
<evidence type="ECO:0000256" key="11">
    <source>
        <dbReference type="PIRNR" id="PIRNR018425"/>
    </source>
</evidence>
<comment type="similarity">
    <text evidence="3 11">Belongs to the poly(A) polymerase family.</text>
</comment>
<dbReference type="EMBL" id="ATCN01000637">
    <property type="protein sequence ID" value="EPR78646.1"/>
    <property type="molecule type" value="Genomic_DNA"/>
</dbReference>
<comment type="cofactor">
    <cofactor evidence="13">
        <name>Mg(2+)</name>
        <dbReference type="ChEBI" id="CHEBI:18420"/>
    </cofactor>
    <text evidence="13">Binds 2 magnesium ions. Also active with manganese.</text>
</comment>
<feature type="domain" description="Poly(A) polymerase central" evidence="15">
    <location>
        <begin position="201"/>
        <end position="344"/>
    </location>
</feature>
<keyword evidence="8 11" id="KW-0067">ATP-binding</keyword>
<feature type="binding site" evidence="12">
    <location>
        <position position="219"/>
    </location>
    <ligand>
        <name>ATP</name>
        <dbReference type="ChEBI" id="CHEBI:30616"/>
    </ligand>
</feature>
<organism evidence="17 18">
    <name type="scientific">Spraguea lophii (strain 42_110)</name>
    <name type="common">Microsporidian parasite</name>
    <dbReference type="NCBI Taxonomy" id="1358809"/>
    <lineage>
        <taxon>Eukaryota</taxon>
        <taxon>Fungi</taxon>
        <taxon>Fungi incertae sedis</taxon>
        <taxon>Microsporidia</taxon>
        <taxon>Spragueidae</taxon>
        <taxon>Spraguea</taxon>
    </lineage>
</organism>
<name>S7W766_SPRLO</name>
<dbReference type="GO" id="GO:0005524">
    <property type="term" value="F:ATP binding"/>
    <property type="evidence" value="ECO:0007669"/>
    <property type="project" value="UniProtKB-UniRule"/>
</dbReference>
<dbReference type="STRING" id="1358809.S7W766"/>
<evidence type="ECO:0000259" key="16">
    <source>
        <dbReference type="Pfam" id="PF20750"/>
    </source>
</evidence>
<sequence>MAHNKKFGVSGSVSYRESNSAEKNMAIDMDQYLLQCGFYEGEEESITRERVLGKLNFLFKKFVEQVSNSKGLNNCGGEIFTFGSYRLGVHSQGADIDTLCAAPKHVSRLDFFHIFYEELENNGDVTELSKIEEAYVPLIRLKYDGISIDLLFARLNLSVVDSSVNVQNNALLKNMDEKCILSLNGVRLANDILNLIPNTQTFQSALRCIKYWGHKRYVYGHVYGYFGGVAYAITVARICQMYPNASSFMIVKYYFETFAKWKWPLPVILKEIEDYKYNFKVWDPKAYPSDRFHKMPVITPAYPSMCSTHNVITSTQTRFLEELNRSIDIFKENKPVAMILEELFLPSNFFKKYKFFVMVVCYSSAPENFLMWEGLVNSRLRHLAMKLELMENITSIPLFPKSFNMLEHINNKIPFLDKFVPSKALNATINFLALDFSEIKQMISSKKIIINHPVKEFKEYIYDNEKKDDSMSLDIRVLKRKEVGEFFKIFYNDGNGN</sequence>
<dbReference type="InterPro" id="IPR011068">
    <property type="entry name" value="NuclTrfase_I-like_C"/>
</dbReference>
<evidence type="ECO:0000256" key="6">
    <source>
        <dbReference type="ARBA" id="ARBA00022723"/>
    </source>
</evidence>
<dbReference type="GO" id="GO:0046872">
    <property type="term" value="F:metal ion binding"/>
    <property type="evidence" value="ECO:0007669"/>
    <property type="project" value="UniProtKB-KW"/>
</dbReference>
<gene>
    <name evidence="17" type="ORF">SLOPH_1468</name>
</gene>
<feature type="binding site" evidence="12">
    <location>
        <position position="149"/>
    </location>
    <ligand>
        <name>ATP</name>
        <dbReference type="ChEBI" id="CHEBI:30616"/>
    </ligand>
</feature>
<feature type="binding site" evidence="13">
    <location>
        <position position="95"/>
    </location>
    <ligand>
        <name>Mg(2+)</name>
        <dbReference type="ChEBI" id="CHEBI:18420"/>
        <label>1</label>
        <note>catalytic</note>
    </ligand>
</feature>
<comment type="caution">
    <text evidence="17">The sequence shown here is derived from an EMBL/GenBank/DDBJ whole genome shotgun (WGS) entry which is preliminary data.</text>
</comment>
<dbReference type="Pfam" id="PF04926">
    <property type="entry name" value="PAP_RNA-bind"/>
    <property type="match status" value="1"/>
</dbReference>
<keyword evidence="5 11" id="KW-0808">Transferase</keyword>
<feature type="binding site" evidence="12">
    <location>
        <position position="210"/>
    </location>
    <ligand>
        <name>ATP</name>
        <dbReference type="ChEBI" id="CHEBI:30616"/>
    </ligand>
</feature>
<keyword evidence="4 11" id="KW-0507">mRNA processing</keyword>
<dbReference type="Pfam" id="PF20750">
    <property type="entry name" value="PAP_NTPase"/>
    <property type="match status" value="1"/>
</dbReference>
<evidence type="ECO:0000256" key="8">
    <source>
        <dbReference type="ARBA" id="ARBA00022840"/>
    </source>
</evidence>
<evidence type="ECO:0000256" key="12">
    <source>
        <dbReference type="PIRSR" id="PIRSR018425-1"/>
    </source>
</evidence>
<dbReference type="InterPro" id="IPR014492">
    <property type="entry name" value="PolyA_polymerase"/>
</dbReference>
<dbReference type="FunFam" id="3.30.460.10:FF:000002">
    <property type="entry name" value="Poly(A) polymerase alpha, putative"/>
    <property type="match status" value="1"/>
</dbReference>
<reference evidence="18" key="1">
    <citation type="journal article" date="2013" name="PLoS Genet.">
        <title>The genome of Spraguea lophii and the basis of host-microsporidian interactions.</title>
        <authorList>
            <person name="Campbell S.E."/>
            <person name="Williams T.A."/>
            <person name="Yousuf A."/>
            <person name="Soanes D.M."/>
            <person name="Paszkiewicz K.H."/>
            <person name="Williams B.A.P."/>
        </authorList>
    </citation>
    <scope>NUCLEOTIDE SEQUENCE [LARGE SCALE GENOMIC DNA]</scope>
    <source>
        <strain evidence="18">42_110</strain>
    </source>
</reference>
<evidence type="ECO:0000256" key="7">
    <source>
        <dbReference type="ARBA" id="ARBA00022741"/>
    </source>
</evidence>
<feature type="binding site" evidence="13">
    <location>
        <position position="149"/>
    </location>
    <ligand>
        <name>Mg(2+)</name>
        <dbReference type="ChEBI" id="CHEBI:18420"/>
        <label>2</label>
        <note>catalytic</note>
    </ligand>
</feature>
<feature type="binding site" evidence="13">
    <location>
        <position position="95"/>
    </location>
    <ligand>
        <name>Mg(2+)</name>
        <dbReference type="ChEBI" id="CHEBI:18420"/>
        <label>2</label>
        <note>catalytic</note>
    </ligand>
</feature>
<evidence type="ECO:0000259" key="14">
    <source>
        <dbReference type="Pfam" id="PF04926"/>
    </source>
</evidence>
<evidence type="ECO:0000256" key="9">
    <source>
        <dbReference type="ARBA" id="ARBA00022842"/>
    </source>
</evidence>
<dbReference type="VEuPathDB" id="MicrosporidiaDB:SLOPH_1468"/>
<dbReference type="GO" id="GO:1990817">
    <property type="term" value="F:poly(A) RNA polymerase activity"/>
    <property type="evidence" value="ECO:0007669"/>
    <property type="project" value="UniProtKB-UniRule"/>
</dbReference>
<dbReference type="SUPFAM" id="SSF81631">
    <property type="entry name" value="PAP/OAS1 substrate-binding domain"/>
    <property type="match status" value="1"/>
</dbReference>
<comment type="catalytic activity">
    <reaction evidence="11">
        <text>RNA(n) + ATP = RNA(n)-3'-adenine ribonucleotide + diphosphate</text>
        <dbReference type="Rhea" id="RHEA:11332"/>
        <dbReference type="Rhea" id="RHEA-COMP:14527"/>
        <dbReference type="Rhea" id="RHEA-COMP:17347"/>
        <dbReference type="ChEBI" id="CHEBI:30616"/>
        <dbReference type="ChEBI" id="CHEBI:33019"/>
        <dbReference type="ChEBI" id="CHEBI:140395"/>
        <dbReference type="ChEBI" id="CHEBI:173115"/>
        <dbReference type="EC" id="2.7.7.19"/>
    </reaction>
</comment>
<evidence type="ECO:0000313" key="18">
    <source>
        <dbReference type="Proteomes" id="UP000014978"/>
    </source>
</evidence>
<dbReference type="SUPFAM" id="SSF55003">
    <property type="entry name" value="PAP/Archaeal CCA-adding enzyme, C-terminal domain"/>
    <property type="match status" value="1"/>
</dbReference>
<dbReference type="OMA" id="PAYPAMC"/>
<dbReference type="SUPFAM" id="SSF81301">
    <property type="entry name" value="Nucleotidyltransferase"/>
    <property type="match status" value="1"/>
</dbReference>
<dbReference type="Gene3D" id="3.30.460.10">
    <property type="entry name" value="Beta Polymerase, domain 2"/>
    <property type="match status" value="1"/>
</dbReference>
<evidence type="ECO:0000256" key="1">
    <source>
        <dbReference type="ARBA" id="ARBA00001936"/>
    </source>
</evidence>
<evidence type="ECO:0000256" key="4">
    <source>
        <dbReference type="ARBA" id="ARBA00022664"/>
    </source>
</evidence>
<feature type="domain" description="Poly(A) polymerase nucleotidyltransferase" evidence="16">
    <location>
        <begin position="8"/>
        <end position="196"/>
    </location>
</feature>
<dbReference type="GO" id="GO:0006397">
    <property type="term" value="P:mRNA processing"/>
    <property type="evidence" value="ECO:0007669"/>
    <property type="project" value="UniProtKB-KW"/>
</dbReference>
<protein>
    <recommendedName>
        <fullName evidence="11">Poly(A) polymerase</fullName>
        <ecNumber evidence="11">2.7.7.19</ecNumber>
    </recommendedName>
</protein>